<accession>A0A9P5TWP0</accession>
<comment type="caution">
    <text evidence="1">The sequence shown here is derived from an EMBL/GenBank/DDBJ whole genome shotgun (WGS) entry which is preliminary data.</text>
</comment>
<proteinExistence type="predicted"/>
<keyword evidence="2" id="KW-1185">Reference proteome</keyword>
<evidence type="ECO:0000313" key="1">
    <source>
        <dbReference type="EMBL" id="KAF9043472.1"/>
    </source>
</evidence>
<dbReference type="Proteomes" id="UP000772434">
    <property type="component" value="Unassembled WGS sequence"/>
</dbReference>
<sequence length="217" mass="24454">MYGKVMAMYGAYGTIHHTPSNLLINATVYRVHTQYRGTFKQLNNSSPATIPVLVYFPFGSEAAQAFRVYLTPSVNLASTIFQAAKKEDDKEKGRGKSSELMIKRRNCYGLLLHPIEPLYHDPELGHSNDDSYSYSDASLSRLNTIQTLRFFRIPPWWPGMREGILSPFVVFVVTVYPPGIPAENIEQLNARLKVIESVLSVLVLENEQTRAKTVNGE</sequence>
<reference evidence="1" key="1">
    <citation type="submission" date="2020-11" db="EMBL/GenBank/DDBJ databases">
        <authorList>
            <consortium name="DOE Joint Genome Institute"/>
            <person name="Ahrendt S."/>
            <person name="Riley R."/>
            <person name="Andreopoulos W."/>
            <person name="Labutti K."/>
            <person name="Pangilinan J."/>
            <person name="Ruiz-Duenas F.J."/>
            <person name="Barrasa J.M."/>
            <person name="Sanchez-Garcia M."/>
            <person name="Camarero S."/>
            <person name="Miyauchi S."/>
            <person name="Serrano A."/>
            <person name="Linde D."/>
            <person name="Babiker R."/>
            <person name="Drula E."/>
            <person name="Ayuso-Fernandez I."/>
            <person name="Pacheco R."/>
            <person name="Padilla G."/>
            <person name="Ferreira P."/>
            <person name="Barriuso J."/>
            <person name="Kellner H."/>
            <person name="Castanera R."/>
            <person name="Alfaro M."/>
            <person name="Ramirez L."/>
            <person name="Pisabarro A.G."/>
            <person name="Kuo A."/>
            <person name="Tritt A."/>
            <person name="Lipzen A."/>
            <person name="He G."/>
            <person name="Yan M."/>
            <person name="Ng V."/>
            <person name="Cullen D."/>
            <person name="Martin F."/>
            <person name="Rosso M.-N."/>
            <person name="Henrissat B."/>
            <person name="Hibbett D."/>
            <person name="Martinez A.T."/>
            <person name="Grigoriev I.V."/>
        </authorList>
    </citation>
    <scope>NUCLEOTIDE SEQUENCE</scope>
    <source>
        <strain evidence="1">AH 40177</strain>
    </source>
</reference>
<organism evidence="1 2">
    <name type="scientific">Rhodocollybia butyracea</name>
    <dbReference type="NCBI Taxonomy" id="206335"/>
    <lineage>
        <taxon>Eukaryota</taxon>
        <taxon>Fungi</taxon>
        <taxon>Dikarya</taxon>
        <taxon>Basidiomycota</taxon>
        <taxon>Agaricomycotina</taxon>
        <taxon>Agaricomycetes</taxon>
        <taxon>Agaricomycetidae</taxon>
        <taxon>Agaricales</taxon>
        <taxon>Marasmiineae</taxon>
        <taxon>Omphalotaceae</taxon>
        <taxon>Rhodocollybia</taxon>
    </lineage>
</organism>
<name>A0A9P5TWP0_9AGAR</name>
<dbReference type="EMBL" id="JADNRY010000537">
    <property type="protein sequence ID" value="KAF9043472.1"/>
    <property type="molecule type" value="Genomic_DNA"/>
</dbReference>
<protein>
    <submittedName>
        <fullName evidence="1">Uncharacterized protein</fullName>
    </submittedName>
</protein>
<evidence type="ECO:0000313" key="2">
    <source>
        <dbReference type="Proteomes" id="UP000772434"/>
    </source>
</evidence>
<gene>
    <name evidence="1" type="ORF">BDP27DRAFT_1374259</name>
</gene>
<dbReference type="AlphaFoldDB" id="A0A9P5TWP0"/>